<keyword evidence="2" id="KW-0812">Transmembrane</keyword>
<evidence type="ECO:0000313" key="4">
    <source>
        <dbReference type="EMBL" id="CAF1117841.1"/>
    </source>
</evidence>
<proteinExistence type="predicted"/>
<accession>A0A8S2E5H4</accession>
<dbReference type="EMBL" id="CAJNOK010010513">
    <property type="protein sequence ID" value="CAF1117841.1"/>
    <property type="molecule type" value="Genomic_DNA"/>
</dbReference>
<gene>
    <name evidence="4" type="ORF">OVA965_LOCUS20036</name>
    <name evidence="5" type="ORF">TMI583_LOCUS20293</name>
</gene>
<evidence type="ECO:0000313" key="6">
    <source>
        <dbReference type="Proteomes" id="UP000677228"/>
    </source>
</evidence>
<reference evidence="4" key="1">
    <citation type="submission" date="2021-02" db="EMBL/GenBank/DDBJ databases">
        <authorList>
            <person name="Nowell W R."/>
        </authorList>
    </citation>
    <scope>NUCLEOTIDE SEQUENCE</scope>
</reference>
<dbReference type="Proteomes" id="UP000682733">
    <property type="component" value="Unassembled WGS sequence"/>
</dbReference>
<comment type="caution">
    <text evidence="4">The sequence shown here is derived from an EMBL/GenBank/DDBJ whole genome shotgun (WGS) entry which is preliminary data.</text>
</comment>
<keyword evidence="3" id="KW-0732">Signal</keyword>
<keyword evidence="2" id="KW-1133">Transmembrane helix</keyword>
<dbReference type="InterPro" id="IPR032675">
    <property type="entry name" value="LRR_dom_sf"/>
</dbReference>
<dbReference type="Gene3D" id="3.80.10.10">
    <property type="entry name" value="Ribonuclease Inhibitor"/>
    <property type="match status" value="1"/>
</dbReference>
<evidence type="ECO:0000256" key="2">
    <source>
        <dbReference type="SAM" id="Phobius"/>
    </source>
</evidence>
<evidence type="ECO:0000256" key="1">
    <source>
        <dbReference type="SAM" id="MobiDB-lite"/>
    </source>
</evidence>
<evidence type="ECO:0000313" key="5">
    <source>
        <dbReference type="EMBL" id="CAF3889403.1"/>
    </source>
</evidence>
<protein>
    <submittedName>
        <fullName evidence="4">Uncharacterized protein</fullName>
    </submittedName>
</protein>
<dbReference type="AlphaFoldDB" id="A0A8S2E5H4"/>
<feature type="region of interest" description="Disordered" evidence="1">
    <location>
        <begin position="416"/>
        <end position="441"/>
    </location>
</feature>
<evidence type="ECO:0000256" key="3">
    <source>
        <dbReference type="SAM" id="SignalP"/>
    </source>
</evidence>
<feature type="chain" id="PRO_5036273429" evidence="3">
    <location>
        <begin position="30"/>
        <end position="579"/>
    </location>
</feature>
<name>A0A8S2E5H4_9BILA</name>
<dbReference type="EMBL" id="CAJOBA010015874">
    <property type="protein sequence ID" value="CAF3889403.1"/>
    <property type="molecule type" value="Genomic_DNA"/>
</dbReference>
<organism evidence="4 6">
    <name type="scientific">Didymodactylos carnosus</name>
    <dbReference type="NCBI Taxonomy" id="1234261"/>
    <lineage>
        <taxon>Eukaryota</taxon>
        <taxon>Metazoa</taxon>
        <taxon>Spiralia</taxon>
        <taxon>Gnathifera</taxon>
        <taxon>Rotifera</taxon>
        <taxon>Eurotatoria</taxon>
        <taxon>Bdelloidea</taxon>
        <taxon>Philodinida</taxon>
        <taxon>Philodinidae</taxon>
        <taxon>Didymodactylos</taxon>
    </lineage>
</organism>
<sequence length="579" mass="66472">MSVIISHRTFLNIYMLILLLILSIVLIRGESCDIIIDMDCTCYDNSELRCSTSKSLSNGLLVVKNLMGKNFKTLDFKFDSTKFDLTADYFSSLTTLIDDSHTSHISITFRYHNFELFHSHTAAFRSLFDNIKYQNRIRTRLTIELHALKAKSILFDSNSFDELHVDELSIYADSLSSPFEMIFNQTNITHLNIEGAIVQHDPELIKTFTGKIKAFKITRMIDTVNSDEFPPFPVESYVIEAHKLRKLEALTFENYTQLNGINIIQPDVSITPQLLTGLEKLTKLNAMSFDAERIADGALKHVKQIKTLAFGPYLKMIDGESLQSLKLLQQLDVRYVQFPTLQGNSSCLLADYINKRRMLGLTVYLPQENPDCDCILIFLNNMIDDGSQLKQCFETTNDRCLFSSCPFIADYFQRQQQEPEQQQPIPTKPDTKKINEPYDEDTDTYLSSIDNTPFVVDLDVPPLLNDTYFEEHITTTTTELTTTTLKTNSFVIINDDKNEKIQITTSNPNDFDFPVYFTTSVERRLEPKHQRYTLVISWIPFAIIAACLFLLLIVSMIGYVIYYKHRTASFKLVPTTPII</sequence>
<dbReference type="Proteomes" id="UP000677228">
    <property type="component" value="Unassembled WGS sequence"/>
</dbReference>
<keyword evidence="2" id="KW-0472">Membrane</keyword>
<feature type="signal peptide" evidence="3">
    <location>
        <begin position="1"/>
        <end position="29"/>
    </location>
</feature>
<feature type="transmembrane region" description="Helical" evidence="2">
    <location>
        <begin position="538"/>
        <end position="562"/>
    </location>
</feature>